<keyword evidence="2" id="KW-1185">Reference proteome</keyword>
<evidence type="ECO:0000313" key="1">
    <source>
        <dbReference type="EMBL" id="KAF2895023.1"/>
    </source>
</evidence>
<reference evidence="1" key="1">
    <citation type="submission" date="2019-08" db="EMBL/GenBank/DDBJ databases">
        <title>The genome of the North American firefly Photinus pyralis.</title>
        <authorList>
            <consortium name="Photinus pyralis genome working group"/>
            <person name="Fallon T.R."/>
            <person name="Sander Lower S.E."/>
            <person name="Weng J.-K."/>
        </authorList>
    </citation>
    <scope>NUCLEOTIDE SEQUENCE</scope>
    <source>
        <strain evidence="1">TRF0915ILg1</strain>
        <tissue evidence="1">Whole body</tissue>
    </source>
</reference>
<sequence>MKISIPGNWDTLKRQPQLSTCGKQTATFRFVGIWTAKLYYNTAATDWVVSNPRKTLTMYEVPKLAAVALPQAFKLQNIQSGFSNAGIWPFNSNIFSDNDYLCSAVTDRAMLNMENTSFGQNPSTSTTTMPDTDYGVVEQNPSTSPMNMSDADNAPIENASILSHNISVGSSENEDENVFIADESESEEFDEDDIISLDKNFKTEDFVVVKFDTKKDTYHYIGRIINIDNSIATIKFMLLTKVKNTFMYPDIEDIDNVPIDDIKRKLPTPTISTKFKQGTTKNTFDKLL</sequence>
<comment type="caution">
    <text evidence="1">The sequence shown here is derived from an EMBL/GenBank/DDBJ whole genome shotgun (WGS) entry which is preliminary data.</text>
</comment>
<accession>A0A8K0D1Y5</accession>
<protein>
    <submittedName>
        <fullName evidence="1">Uncharacterized protein</fullName>
    </submittedName>
</protein>
<gene>
    <name evidence="1" type="ORF">ILUMI_11151</name>
</gene>
<dbReference type="AlphaFoldDB" id="A0A8K0D1Y5"/>
<dbReference type="Proteomes" id="UP000801492">
    <property type="component" value="Unassembled WGS sequence"/>
</dbReference>
<dbReference type="OrthoDB" id="10072016at2759"/>
<dbReference type="EMBL" id="VTPC01006345">
    <property type="protein sequence ID" value="KAF2895023.1"/>
    <property type="molecule type" value="Genomic_DNA"/>
</dbReference>
<evidence type="ECO:0000313" key="2">
    <source>
        <dbReference type="Proteomes" id="UP000801492"/>
    </source>
</evidence>
<proteinExistence type="predicted"/>
<name>A0A8K0D1Y5_IGNLU</name>
<organism evidence="1 2">
    <name type="scientific">Ignelater luminosus</name>
    <name type="common">Cucubano</name>
    <name type="synonym">Pyrophorus luminosus</name>
    <dbReference type="NCBI Taxonomy" id="2038154"/>
    <lineage>
        <taxon>Eukaryota</taxon>
        <taxon>Metazoa</taxon>
        <taxon>Ecdysozoa</taxon>
        <taxon>Arthropoda</taxon>
        <taxon>Hexapoda</taxon>
        <taxon>Insecta</taxon>
        <taxon>Pterygota</taxon>
        <taxon>Neoptera</taxon>
        <taxon>Endopterygota</taxon>
        <taxon>Coleoptera</taxon>
        <taxon>Polyphaga</taxon>
        <taxon>Elateriformia</taxon>
        <taxon>Elateroidea</taxon>
        <taxon>Elateridae</taxon>
        <taxon>Agrypninae</taxon>
        <taxon>Pyrophorini</taxon>
        <taxon>Ignelater</taxon>
    </lineage>
</organism>